<accession>A0AC35G569</accession>
<dbReference type="Proteomes" id="UP000887580">
    <property type="component" value="Unplaced"/>
</dbReference>
<sequence length="444" mass="50510">MSSSWTTIHPKNRNRRRPQKDLKQNEQQLNINKGANGSTDQRSENGIEYKEADQSLAATKSLPAPKKQISNGDKGQASSTKFQNIEGNNGAKNIVNKSDDTAKQNLADKDMDIKKSVDYPKATTKEANEWTKIVKKEKKELKPKIREVIHYISLPNEEKIDATQVLKNIAGTIFQPEVVGALPDLLAGNELTLPLNEIGIVQNNIEYTTAMPILEEHHEILSFLWDNIYSGNVISGGRTNRALSLNRNETEYTLQKKTINGKEIYIINHKRSGPQAKLNDLQCKVYATITKDIYEVAHSTYSYGTKEISGCLVHFTAEEDVNEKEEFYEVKTLHEKKYPDHNLPPKIAYPCAVQCMHRKSKKLLVGFYNDTHVTLKLYTYQKLVEIAEQGKPPFNLNIAEAMFNRNFKQIIDFIKKDGDRITNKTVVIRKSITDTKKLTFVVQK</sequence>
<organism evidence="1 2">
    <name type="scientific">Panagrolaimus sp. PS1159</name>
    <dbReference type="NCBI Taxonomy" id="55785"/>
    <lineage>
        <taxon>Eukaryota</taxon>
        <taxon>Metazoa</taxon>
        <taxon>Ecdysozoa</taxon>
        <taxon>Nematoda</taxon>
        <taxon>Chromadorea</taxon>
        <taxon>Rhabditida</taxon>
        <taxon>Tylenchina</taxon>
        <taxon>Panagrolaimomorpha</taxon>
        <taxon>Panagrolaimoidea</taxon>
        <taxon>Panagrolaimidae</taxon>
        <taxon>Panagrolaimus</taxon>
    </lineage>
</organism>
<evidence type="ECO:0000313" key="1">
    <source>
        <dbReference type="Proteomes" id="UP000887580"/>
    </source>
</evidence>
<evidence type="ECO:0000313" key="2">
    <source>
        <dbReference type="WBParaSite" id="PS1159_v2.g23990.t1"/>
    </source>
</evidence>
<name>A0AC35G569_9BILA</name>
<protein>
    <submittedName>
        <fullName evidence="2">YqaJ viral recombinase domain-containing protein</fullName>
    </submittedName>
</protein>
<dbReference type="WBParaSite" id="PS1159_v2.g23990.t1">
    <property type="protein sequence ID" value="PS1159_v2.g23990.t1"/>
    <property type="gene ID" value="PS1159_v2.g23990"/>
</dbReference>
<reference evidence="2" key="1">
    <citation type="submission" date="2022-11" db="UniProtKB">
        <authorList>
            <consortium name="WormBaseParasite"/>
        </authorList>
    </citation>
    <scope>IDENTIFICATION</scope>
</reference>
<proteinExistence type="predicted"/>